<dbReference type="AlphaFoldDB" id="A0A109IHZ8"/>
<feature type="region of interest" description="Disordered" evidence="1">
    <location>
        <begin position="382"/>
        <end position="410"/>
    </location>
</feature>
<proteinExistence type="predicted"/>
<evidence type="ECO:0008006" key="4">
    <source>
        <dbReference type="Google" id="ProtNLM"/>
    </source>
</evidence>
<gene>
    <name evidence="2" type="ORF">GA0070623_3142</name>
</gene>
<dbReference type="SUPFAM" id="SSF53756">
    <property type="entry name" value="UDP-Glycosyltransferase/glycogen phosphorylase"/>
    <property type="match status" value="1"/>
</dbReference>
<accession>A0A109IHZ8</accession>
<feature type="compositionally biased region" description="Basic and acidic residues" evidence="1">
    <location>
        <begin position="400"/>
        <end position="410"/>
    </location>
</feature>
<reference evidence="3" key="1">
    <citation type="submission" date="2016-06" db="EMBL/GenBank/DDBJ databases">
        <authorList>
            <person name="Varghese N."/>
            <person name="Submissions Spin"/>
        </authorList>
    </citation>
    <scope>NUCLEOTIDE SEQUENCE [LARGE SCALE GENOMIC DNA]</scope>
    <source>
        <strain evidence="3">DSM 44983</strain>
    </source>
</reference>
<dbReference type="EMBL" id="LT607752">
    <property type="protein sequence ID" value="SCG65647.1"/>
    <property type="molecule type" value="Genomic_DNA"/>
</dbReference>
<organism evidence="2 3">
    <name type="scientific">Micromonospora rifamycinica</name>
    <dbReference type="NCBI Taxonomy" id="291594"/>
    <lineage>
        <taxon>Bacteria</taxon>
        <taxon>Bacillati</taxon>
        <taxon>Actinomycetota</taxon>
        <taxon>Actinomycetes</taxon>
        <taxon>Micromonosporales</taxon>
        <taxon>Micromonosporaceae</taxon>
        <taxon>Micromonospora</taxon>
    </lineage>
</organism>
<evidence type="ECO:0000313" key="3">
    <source>
        <dbReference type="Proteomes" id="UP000198226"/>
    </source>
</evidence>
<keyword evidence="3" id="KW-1185">Reference proteome</keyword>
<dbReference type="Proteomes" id="UP000198226">
    <property type="component" value="Chromosome I"/>
</dbReference>
<sequence length="410" mass="44023">MTSGEWSPAPVGIDADRWVSRSGCRTVLVVTHTVASCHRLLDVIGYVESDPRVQVVFTVAPDVFNHQMEQLLDRLGALVLPWQQAVRERFDLGLAAAYGGLHQLHAPLLLMAHGAGHGKRVRSVPDGGSPPADAPVYGLDAQRLTHDGRVIPAVLALAHDAEVAVLRRQCPEAVGTAVVVGDPCVDRLVASLPRRPDYRRAVGLDEQQELVVVASTWGRNGSFGRWPDLLTRLTTQLPADRYRVAALLHPAIWAAHGTRQLRAWLRDSLDVGLLLPEPAEDWRVAVIAADHVIGDHGSVTAYAAAVGRRTLLLPGPEAAPAPGTPQHVLALHAARLDPQQPLLPQLALAGEVDRTAVMGALTARPGAAAGLLRRAMYRLLRLPEPDRPPRTDPVPLPRPGHRDGGHGPAG</sequence>
<evidence type="ECO:0000313" key="2">
    <source>
        <dbReference type="EMBL" id="SCG65647.1"/>
    </source>
</evidence>
<name>A0A109IHZ8_9ACTN</name>
<dbReference type="OrthoDB" id="3661391at2"/>
<protein>
    <recommendedName>
        <fullName evidence="4">CDP-Glycerol:Poly(Glycerophosphate) glycerophosphotransferase</fullName>
    </recommendedName>
</protein>
<evidence type="ECO:0000256" key="1">
    <source>
        <dbReference type="SAM" id="MobiDB-lite"/>
    </source>
</evidence>